<keyword evidence="3" id="KW-0134">Cell wall</keyword>
<evidence type="ECO:0000313" key="10">
    <source>
        <dbReference type="EMBL" id="KAF9595848.1"/>
    </source>
</evidence>
<dbReference type="SUPFAM" id="SSF51126">
    <property type="entry name" value="Pectin lyase-like"/>
    <property type="match status" value="1"/>
</dbReference>
<keyword evidence="4" id="KW-0964">Secreted</keyword>
<comment type="caution">
    <text evidence="10">The sequence shown here is derived from an EMBL/GenBank/DDBJ whole genome shotgun (WGS) entry which is preliminary data.</text>
</comment>
<dbReference type="AlphaFoldDB" id="A0A835HCY9"/>
<evidence type="ECO:0000256" key="3">
    <source>
        <dbReference type="ARBA" id="ARBA00022512"/>
    </source>
</evidence>
<evidence type="ECO:0000256" key="7">
    <source>
        <dbReference type="ARBA" id="ARBA00023316"/>
    </source>
</evidence>
<comment type="subcellular location">
    <subcellularLocation>
        <location evidence="1">Secreted</location>
        <location evidence="1">Cell wall</location>
    </subcellularLocation>
</comment>
<dbReference type="InterPro" id="IPR012334">
    <property type="entry name" value="Pectin_lyas_fold"/>
</dbReference>
<evidence type="ECO:0000313" key="11">
    <source>
        <dbReference type="Proteomes" id="UP000631114"/>
    </source>
</evidence>
<reference evidence="10 11" key="1">
    <citation type="submission" date="2020-10" db="EMBL/GenBank/DDBJ databases">
        <title>The Coptis chinensis genome and diversification of protoberbering-type alkaloids.</title>
        <authorList>
            <person name="Wang B."/>
            <person name="Shu S."/>
            <person name="Song C."/>
            <person name="Liu Y."/>
        </authorList>
    </citation>
    <scope>NUCLEOTIDE SEQUENCE [LARGE SCALE GENOMIC DNA]</scope>
    <source>
        <strain evidence="10">HL-2020</strain>
        <tissue evidence="10">Leaf</tissue>
    </source>
</reference>
<gene>
    <name evidence="10" type="ORF">IFM89_005334</name>
</gene>
<organism evidence="10 11">
    <name type="scientific">Coptis chinensis</name>
    <dbReference type="NCBI Taxonomy" id="261450"/>
    <lineage>
        <taxon>Eukaryota</taxon>
        <taxon>Viridiplantae</taxon>
        <taxon>Streptophyta</taxon>
        <taxon>Embryophyta</taxon>
        <taxon>Tracheophyta</taxon>
        <taxon>Spermatophyta</taxon>
        <taxon>Magnoliopsida</taxon>
        <taxon>Ranunculales</taxon>
        <taxon>Ranunculaceae</taxon>
        <taxon>Coptidoideae</taxon>
        <taxon>Coptis</taxon>
    </lineage>
</organism>
<dbReference type="PROSITE" id="PS00502">
    <property type="entry name" value="POLYGALACTURONASE"/>
    <property type="match status" value="1"/>
</dbReference>
<feature type="active site" evidence="8">
    <location>
        <position position="310"/>
    </location>
</feature>
<dbReference type="GO" id="GO:0071555">
    <property type="term" value="P:cell wall organization"/>
    <property type="evidence" value="ECO:0007669"/>
    <property type="project" value="UniProtKB-KW"/>
</dbReference>
<keyword evidence="7" id="KW-0961">Cell wall biogenesis/degradation</keyword>
<dbReference type="Proteomes" id="UP000631114">
    <property type="component" value="Unassembled WGS sequence"/>
</dbReference>
<evidence type="ECO:0000256" key="8">
    <source>
        <dbReference type="PROSITE-ProRule" id="PRU10052"/>
    </source>
</evidence>
<dbReference type="Pfam" id="PF00295">
    <property type="entry name" value="Glyco_hydro_28"/>
    <property type="match status" value="1"/>
</dbReference>
<keyword evidence="6 9" id="KW-0326">Glycosidase</keyword>
<evidence type="ECO:0000256" key="2">
    <source>
        <dbReference type="ARBA" id="ARBA00008834"/>
    </source>
</evidence>
<evidence type="ECO:0000256" key="4">
    <source>
        <dbReference type="ARBA" id="ARBA00022525"/>
    </source>
</evidence>
<keyword evidence="5 9" id="KW-0378">Hydrolase</keyword>
<dbReference type="PANTHER" id="PTHR31375">
    <property type="match status" value="1"/>
</dbReference>
<dbReference type="GO" id="GO:0005975">
    <property type="term" value="P:carbohydrate metabolic process"/>
    <property type="evidence" value="ECO:0007669"/>
    <property type="project" value="InterPro"/>
</dbReference>
<name>A0A835HCY9_9MAGN</name>
<dbReference type="GO" id="GO:0004650">
    <property type="term" value="F:polygalacturonase activity"/>
    <property type="evidence" value="ECO:0007669"/>
    <property type="project" value="InterPro"/>
</dbReference>
<proteinExistence type="inferred from homology"/>
<accession>A0A835HCY9</accession>
<evidence type="ECO:0000256" key="9">
    <source>
        <dbReference type="RuleBase" id="RU361169"/>
    </source>
</evidence>
<comment type="similarity">
    <text evidence="2 9">Belongs to the glycosyl hydrolase 28 family.</text>
</comment>
<dbReference type="EMBL" id="JADFTS010000007">
    <property type="protein sequence ID" value="KAF9595848.1"/>
    <property type="molecule type" value="Genomic_DNA"/>
</dbReference>
<dbReference type="InterPro" id="IPR000743">
    <property type="entry name" value="Glyco_hydro_28"/>
</dbReference>
<evidence type="ECO:0008006" key="12">
    <source>
        <dbReference type="Google" id="ProtNLM"/>
    </source>
</evidence>
<evidence type="ECO:0000256" key="5">
    <source>
        <dbReference type="ARBA" id="ARBA00022801"/>
    </source>
</evidence>
<dbReference type="InterPro" id="IPR011050">
    <property type="entry name" value="Pectin_lyase_fold/virulence"/>
</dbReference>
<evidence type="ECO:0000256" key="1">
    <source>
        <dbReference type="ARBA" id="ARBA00004191"/>
    </source>
</evidence>
<protein>
    <recommendedName>
        <fullName evidence="12">Polygalacturonase</fullName>
    </recommendedName>
</protein>
<sequence length="479" mass="53347">MELNSQKDGEVIISSTDQAQQTVTSLLGPSVQPHRTWRNLFGSNDTSYDTNLEQYFPTLVDGVLEIPPDVIQQGVSDWSQYIHEDRSIFVLRKWSVDIDIQRQKFTTIPIWPHLDLPIQLWSRKDLGYVASYLGKPLCLDKLTAKKERISFARVCIVVVVDSELPTTIPVKLGEGIFPDVKRLRLQTYKKKNKVAEAQTQTWVRKDHLTSRRVTETGETSNLAEILITQVEVHNEEVRVPVPHTHIPAEQEHANAVVLTEAHAQEQIIENNVIVAEIASTNYNTSSDDCISIGPGCSDVDINNVTCLHGHGISIGSLGVHNSQACFSNISVSNTYIKDSDNGVRIKTWQGGMGSVAGIRFENIEMDNVKNCIIIDQYYCFTKGCRNETSAVYVSDVSYKNIKGTYDVRSPPIHFACSDSVACTNITLSEVELLPEEGELVDDPFCWNAYGTLETLTIPPIGCLQEGGPETIIESANYDC</sequence>
<dbReference type="Gene3D" id="2.160.20.10">
    <property type="entry name" value="Single-stranded right-handed beta-helix, Pectin lyase-like"/>
    <property type="match status" value="1"/>
</dbReference>
<keyword evidence="11" id="KW-1185">Reference proteome</keyword>
<dbReference type="OrthoDB" id="1939300at2759"/>
<evidence type="ECO:0000256" key="6">
    <source>
        <dbReference type="ARBA" id="ARBA00023295"/>
    </source>
</evidence>